<dbReference type="Proteomes" id="UP000069705">
    <property type="component" value="Unassembled WGS sequence"/>
</dbReference>
<accession>A0A117IEJ6</accession>
<comment type="caution">
    <text evidence="2">The sequence shown here is derived from an EMBL/GenBank/DDBJ whole genome shotgun (WGS) entry which is preliminary data.</text>
</comment>
<evidence type="ECO:0000256" key="1">
    <source>
        <dbReference type="SAM" id="Phobius"/>
    </source>
</evidence>
<dbReference type="AlphaFoldDB" id="A0A117IEJ6"/>
<feature type="transmembrane region" description="Helical" evidence="1">
    <location>
        <begin position="32"/>
        <end position="53"/>
    </location>
</feature>
<reference evidence="3" key="2">
    <citation type="submission" date="2016-02" db="EMBL/GenBank/DDBJ databases">
        <title>Draft genome sequence of five rapidly growing Mycobacterium species.</title>
        <authorList>
            <person name="Katahira K."/>
            <person name="Gotou Y."/>
            <person name="Iida K."/>
            <person name="Ogura Y."/>
            <person name="Hayashi T."/>
        </authorList>
    </citation>
    <scope>NUCLEOTIDE SEQUENCE [LARGE SCALE GENOMIC DNA]</scope>
    <source>
        <strain evidence="3">JCM6368</strain>
    </source>
</reference>
<name>A0A117IEJ6_MYCFO</name>
<evidence type="ECO:0000313" key="3">
    <source>
        <dbReference type="Proteomes" id="UP000069705"/>
    </source>
</evidence>
<sequence length="225" mass="25105">MVESVATDRYTPRKPGNVLPTKLRGGVMAAKLRLLSASTGLVAALVSAVIVGWQSSPSDGAAAGPLQLDVTDLPMTNVSTTIKWPVIETTDPSPFDPCNDIPFDAIQRIGLAFTPPEPEDSLRCHYDAGNYQMAVEAFVWRTYEQTIPADAVELDIDGHRAAQYWIMKPTDWNDRWWVTCMIAFKTSYGVIQQSLFYSPIHSPERPDCLQINLQRAHELAPYYKF</sequence>
<dbReference type="EMBL" id="BCSZ01000030">
    <property type="protein sequence ID" value="GAT02766.1"/>
    <property type="molecule type" value="Genomic_DNA"/>
</dbReference>
<protein>
    <recommendedName>
        <fullName evidence="4">DUF3558 domain-containing protein</fullName>
    </recommendedName>
</protein>
<keyword evidence="1" id="KW-0472">Membrane</keyword>
<evidence type="ECO:0008006" key="4">
    <source>
        <dbReference type="Google" id="ProtNLM"/>
    </source>
</evidence>
<proteinExistence type="predicted"/>
<keyword evidence="1" id="KW-1133">Transmembrane helix</keyword>
<organism evidence="2 3">
    <name type="scientific">Mycolicibacterium fortuitum subsp. acetamidolyticum</name>
    <dbReference type="NCBI Taxonomy" id="144550"/>
    <lineage>
        <taxon>Bacteria</taxon>
        <taxon>Bacillati</taxon>
        <taxon>Actinomycetota</taxon>
        <taxon>Actinomycetes</taxon>
        <taxon>Mycobacteriales</taxon>
        <taxon>Mycobacteriaceae</taxon>
        <taxon>Mycolicibacterium</taxon>
    </lineage>
</organism>
<reference evidence="2 3" key="1">
    <citation type="journal article" date="2016" name="Genome Announc.">
        <title>Draft Genome Sequences of Five Rapidly Growing Mycobacterium Species, M. thermoresistibile, M. fortuitum subsp. acetamidolyticum, M. canariasense, M. brisbanense, and M. novocastrense.</title>
        <authorList>
            <person name="Katahira K."/>
            <person name="Ogura Y."/>
            <person name="Gotoh Y."/>
            <person name="Hayashi T."/>
        </authorList>
    </citation>
    <scope>NUCLEOTIDE SEQUENCE [LARGE SCALE GENOMIC DNA]</scope>
    <source>
        <strain evidence="2 3">JCM6368</strain>
    </source>
</reference>
<evidence type="ECO:0000313" key="2">
    <source>
        <dbReference type="EMBL" id="GAT02766.1"/>
    </source>
</evidence>
<gene>
    <name evidence="2" type="ORF">RMCFA_2878</name>
</gene>
<keyword evidence="1" id="KW-0812">Transmembrane</keyword>